<accession>T1L3W2</accession>
<organism evidence="2 3">
    <name type="scientific">Tetranychus urticae</name>
    <name type="common">Two-spotted spider mite</name>
    <dbReference type="NCBI Taxonomy" id="32264"/>
    <lineage>
        <taxon>Eukaryota</taxon>
        <taxon>Metazoa</taxon>
        <taxon>Ecdysozoa</taxon>
        <taxon>Arthropoda</taxon>
        <taxon>Chelicerata</taxon>
        <taxon>Arachnida</taxon>
        <taxon>Acari</taxon>
        <taxon>Acariformes</taxon>
        <taxon>Trombidiformes</taxon>
        <taxon>Prostigmata</taxon>
        <taxon>Eleutherengona</taxon>
        <taxon>Raphignathae</taxon>
        <taxon>Tetranychoidea</taxon>
        <taxon>Tetranychidae</taxon>
        <taxon>Tetranychus</taxon>
    </lineage>
</organism>
<proteinExistence type="predicted"/>
<gene>
    <name evidence="2" type="primary">107369983</name>
</gene>
<name>T1L3W2_TETUR</name>
<evidence type="ECO:0000256" key="1">
    <source>
        <dbReference type="SAM" id="MobiDB-lite"/>
    </source>
</evidence>
<feature type="region of interest" description="Disordered" evidence="1">
    <location>
        <begin position="188"/>
        <end position="208"/>
    </location>
</feature>
<dbReference type="OMA" id="SHAVIMQ"/>
<protein>
    <submittedName>
        <fullName evidence="2">Uncharacterized protein</fullName>
    </submittedName>
</protein>
<dbReference type="AlphaFoldDB" id="T1L3W2"/>
<dbReference type="OrthoDB" id="10550509at2759"/>
<dbReference type="Proteomes" id="UP000015104">
    <property type="component" value="Unassembled WGS sequence"/>
</dbReference>
<keyword evidence="3" id="KW-1185">Reference proteome</keyword>
<reference evidence="2" key="2">
    <citation type="submission" date="2015-06" db="UniProtKB">
        <authorList>
            <consortium name="EnsemblMetazoa"/>
        </authorList>
    </citation>
    <scope>IDENTIFICATION</scope>
</reference>
<dbReference type="EnsemblMetazoa" id="tetur36g01320.1">
    <property type="protein sequence ID" value="tetur36g01320.1"/>
    <property type="gene ID" value="tetur36g01320"/>
</dbReference>
<dbReference type="EMBL" id="CAEY01001043">
    <property type="status" value="NOT_ANNOTATED_CDS"/>
    <property type="molecule type" value="Genomic_DNA"/>
</dbReference>
<evidence type="ECO:0000313" key="2">
    <source>
        <dbReference type="EnsemblMetazoa" id="tetur36g01320.1"/>
    </source>
</evidence>
<evidence type="ECO:0000313" key="3">
    <source>
        <dbReference type="Proteomes" id="UP000015104"/>
    </source>
</evidence>
<dbReference type="KEGG" id="tut:107369983"/>
<dbReference type="HOGENOM" id="CLU_886613_0_0_1"/>
<reference evidence="3" key="1">
    <citation type="submission" date="2011-08" db="EMBL/GenBank/DDBJ databases">
        <authorList>
            <person name="Rombauts S."/>
        </authorList>
    </citation>
    <scope>NUCLEOTIDE SEQUENCE</scope>
    <source>
        <strain evidence="3">London</strain>
    </source>
</reference>
<sequence length="314" mass="36128">MEIQSPTGSTDSKDAEQDFKFIVRTIKRQLTASECFIQFIQLSSSHAVIMQENLQAVQSILLQIILNLLSSFKFKFVTTVECNGFGRRPLFTEMVHQMDRYKMHDYVHWSQIIAEAKKSMDKFINVNKAKYEDLVQFIHLTLDHIAKSNIKLDCESFAILFNTQVTSNMPPVKDLDLTPILPKPAHLVNAQLPKPKKGQKSVGRSSTSSCSHVRKLNFEIEYQLKPIEVTPIKSYRRPDKYKAIVSPFEETQPIPLEPNSPANMDPRLIHMFKRTPKPIEPRRFLGRITVHIGSGDEPEISRPAKRRRVVWDLS</sequence>